<dbReference type="PROSITE" id="PS00518">
    <property type="entry name" value="ZF_RING_1"/>
    <property type="match status" value="1"/>
</dbReference>
<name>A0A0C9Y449_9AGAR</name>
<dbReference type="Gene3D" id="3.30.160.60">
    <property type="entry name" value="Classic Zinc Finger"/>
    <property type="match status" value="1"/>
</dbReference>
<dbReference type="InterPro" id="IPR017907">
    <property type="entry name" value="Znf_RING_CS"/>
</dbReference>
<evidence type="ECO:0000256" key="5">
    <source>
        <dbReference type="PROSITE-ProRule" id="PRU00042"/>
    </source>
</evidence>
<feature type="region of interest" description="Disordered" evidence="6">
    <location>
        <begin position="508"/>
        <end position="531"/>
    </location>
</feature>
<dbReference type="OrthoDB" id="6105938at2759"/>
<feature type="domain" description="C2H2-type" evidence="8">
    <location>
        <begin position="91"/>
        <end position="116"/>
    </location>
</feature>
<dbReference type="PROSITE" id="PS50157">
    <property type="entry name" value="ZINC_FINGER_C2H2_2"/>
    <property type="match status" value="2"/>
</dbReference>
<dbReference type="PROSITE" id="PS50089">
    <property type="entry name" value="ZF_RING_2"/>
    <property type="match status" value="1"/>
</dbReference>
<evidence type="ECO:0000313" key="9">
    <source>
        <dbReference type="EMBL" id="KIK02878.1"/>
    </source>
</evidence>
<evidence type="ECO:0000313" key="10">
    <source>
        <dbReference type="Proteomes" id="UP000054477"/>
    </source>
</evidence>
<dbReference type="InterPro" id="IPR013083">
    <property type="entry name" value="Znf_RING/FYVE/PHD"/>
</dbReference>
<evidence type="ECO:0008006" key="11">
    <source>
        <dbReference type="Google" id="ProtNLM"/>
    </source>
</evidence>
<accession>A0A0C9Y449</accession>
<evidence type="ECO:0000256" key="4">
    <source>
        <dbReference type="ARBA" id="ARBA00022833"/>
    </source>
</evidence>
<dbReference type="PANTHER" id="PTHR24408:SF58">
    <property type="entry name" value="TRANSCRIPTION FACTOR (TFIIIA), PUTATIVE (AFU_ORTHOLOGUE AFUA_1G05150)-RELATED"/>
    <property type="match status" value="1"/>
</dbReference>
<dbReference type="InterPro" id="IPR013087">
    <property type="entry name" value="Znf_C2H2_type"/>
</dbReference>
<dbReference type="Proteomes" id="UP000054477">
    <property type="component" value="Unassembled WGS sequence"/>
</dbReference>
<dbReference type="Gene3D" id="3.30.40.10">
    <property type="entry name" value="Zinc/RING finger domain, C3HC4 (zinc finger)"/>
    <property type="match status" value="1"/>
</dbReference>
<feature type="region of interest" description="Disordered" evidence="6">
    <location>
        <begin position="403"/>
        <end position="442"/>
    </location>
</feature>
<keyword evidence="2" id="KW-0677">Repeat</keyword>
<evidence type="ECO:0000256" key="1">
    <source>
        <dbReference type="ARBA" id="ARBA00022723"/>
    </source>
</evidence>
<keyword evidence="3 5" id="KW-0863">Zinc-finger</keyword>
<keyword evidence="10" id="KW-1185">Reference proteome</keyword>
<dbReference type="SMART" id="SM00184">
    <property type="entry name" value="RING"/>
    <property type="match status" value="1"/>
</dbReference>
<feature type="domain" description="C2H2-type" evidence="8">
    <location>
        <begin position="169"/>
        <end position="192"/>
    </location>
</feature>
<dbReference type="InterPro" id="IPR001841">
    <property type="entry name" value="Znf_RING"/>
</dbReference>
<dbReference type="AlphaFoldDB" id="A0A0C9Y449"/>
<feature type="domain" description="RING-type" evidence="7">
    <location>
        <begin position="718"/>
        <end position="756"/>
    </location>
</feature>
<dbReference type="HOGENOM" id="CLU_309258_0_0_1"/>
<evidence type="ECO:0000256" key="3">
    <source>
        <dbReference type="ARBA" id="ARBA00022771"/>
    </source>
</evidence>
<organism evidence="9 10">
    <name type="scientific">Laccaria amethystina LaAM-08-1</name>
    <dbReference type="NCBI Taxonomy" id="1095629"/>
    <lineage>
        <taxon>Eukaryota</taxon>
        <taxon>Fungi</taxon>
        <taxon>Dikarya</taxon>
        <taxon>Basidiomycota</taxon>
        <taxon>Agaricomycotina</taxon>
        <taxon>Agaricomycetes</taxon>
        <taxon>Agaricomycetidae</taxon>
        <taxon>Agaricales</taxon>
        <taxon>Agaricineae</taxon>
        <taxon>Hydnangiaceae</taxon>
        <taxon>Laccaria</taxon>
    </lineage>
</organism>
<dbReference type="STRING" id="1095629.A0A0C9Y449"/>
<dbReference type="GO" id="GO:0005634">
    <property type="term" value="C:nucleus"/>
    <property type="evidence" value="ECO:0007669"/>
    <property type="project" value="TreeGrafter"/>
</dbReference>
<protein>
    <recommendedName>
        <fullName evidence="11">RING-type E3 ubiquitin transferase</fullName>
    </recommendedName>
</protein>
<evidence type="ECO:0000256" key="2">
    <source>
        <dbReference type="ARBA" id="ARBA00022737"/>
    </source>
</evidence>
<feature type="region of interest" description="Disordered" evidence="6">
    <location>
        <begin position="612"/>
        <end position="713"/>
    </location>
</feature>
<dbReference type="EMBL" id="KN838586">
    <property type="protein sequence ID" value="KIK02878.1"/>
    <property type="molecule type" value="Genomic_DNA"/>
</dbReference>
<dbReference type="PANTHER" id="PTHR24408">
    <property type="entry name" value="ZINC FINGER PROTEIN"/>
    <property type="match status" value="1"/>
</dbReference>
<sequence length="772" mass="83933">MIAVNQIPQIALYPSSSFSFSHTFLVAQSSAAALMPTCPQCENRYFSNKEALLQHMKTSSAWHPSCSICDRRFSSVQAYDAHMEAKHPPTYDCTVCNRPFHAPFALEDHYRGSPAHPNCSRCGRGFKDTPACEEHHQKAHPKIPCALCGGKSVYEEELNRHYFESQNHPSCTQCAQGFKDDSALREHVQAQHPLSSFQGPPSTVAASPFLPSSTPPMSPPRIEGPAPTPVASSSLAVFSQELSKPRDTTLYSTGFTPLSPHNRFKDLLVGQIRVDSPDLRLSMSYASPINEVQPPLFSPIGLPPPGRDTDRFWASHQNVQVPAASRIPLRLPEKTITSPTHWSNMNFGDSPPRAQQVSVIPSRFGIPSPPSSAPAAYRRPLDPTPSLLDETFSSTGYVSDTLSSFGDPAPSRTSSVVSPRFSRLSNEGRRIAPPTDFHPRLYPGSIRAQAARWRSGQNHNQTYPAIGMPWRSRPQFSEPMPDSRSLIGSEDDDIDLKFDSSNLELLSDLSTSREETPVNRPLENPSATVSSNLPVLPPISYNIIPSSECSSPRSPDVSSPVGLAVLPQISPLAATPVDLINFDIPEAQMPLPESPPVASPVTVILDIGAGGFTSSPSSSSQSYTTSPQELEVSRSSFDVEVGTPPQPSPTSQVRSFRAWSKEETKSDGPTPSATRAGTIEIEPSSSIASHDQDSDIPRTTESSVTSLPTTSSANPLHCRACKTDTCDDITATMCGHVFCNRCIVDAVIKTSRCPLCMTPTLLYCLFRLDLNT</sequence>
<feature type="region of interest" description="Disordered" evidence="6">
    <location>
        <begin position="210"/>
        <end position="230"/>
    </location>
</feature>
<feature type="compositionally biased region" description="Low complexity" evidence="6">
    <location>
        <begin position="613"/>
        <end position="628"/>
    </location>
</feature>
<dbReference type="GO" id="GO:0000981">
    <property type="term" value="F:DNA-binding transcription factor activity, RNA polymerase II-specific"/>
    <property type="evidence" value="ECO:0007669"/>
    <property type="project" value="TreeGrafter"/>
</dbReference>
<keyword evidence="1" id="KW-0479">Metal-binding</keyword>
<evidence type="ECO:0000259" key="7">
    <source>
        <dbReference type="PROSITE" id="PS50089"/>
    </source>
</evidence>
<reference evidence="10" key="2">
    <citation type="submission" date="2015-01" db="EMBL/GenBank/DDBJ databases">
        <title>Evolutionary Origins and Diversification of the Mycorrhizal Mutualists.</title>
        <authorList>
            <consortium name="DOE Joint Genome Institute"/>
            <consortium name="Mycorrhizal Genomics Consortium"/>
            <person name="Kohler A."/>
            <person name="Kuo A."/>
            <person name="Nagy L.G."/>
            <person name="Floudas D."/>
            <person name="Copeland A."/>
            <person name="Barry K.W."/>
            <person name="Cichocki N."/>
            <person name="Veneault-Fourrey C."/>
            <person name="LaButti K."/>
            <person name="Lindquist E.A."/>
            <person name="Lipzen A."/>
            <person name="Lundell T."/>
            <person name="Morin E."/>
            <person name="Murat C."/>
            <person name="Riley R."/>
            <person name="Ohm R."/>
            <person name="Sun H."/>
            <person name="Tunlid A."/>
            <person name="Henrissat B."/>
            <person name="Grigoriev I.V."/>
            <person name="Hibbett D.S."/>
            <person name="Martin F."/>
        </authorList>
    </citation>
    <scope>NUCLEOTIDE SEQUENCE [LARGE SCALE GENOMIC DNA]</scope>
    <source>
        <strain evidence="10">LaAM-08-1</strain>
    </source>
</reference>
<reference evidence="9 10" key="1">
    <citation type="submission" date="2014-04" db="EMBL/GenBank/DDBJ databases">
        <authorList>
            <consortium name="DOE Joint Genome Institute"/>
            <person name="Kuo A."/>
            <person name="Kohler A."/>
            <person name="Nagy L.G."/>
            <person name="Floudas D."/>
            <person name="Copeland A."/>
            <person name="Barry K.W."/>
            <person name="Cichocki N."/>
            <person name="Veneault-Fourrey C."/>
            <person name="LaButti K."/>
            <person name="Lindquist E.A."/>
            <person name="Lipzen A."/>
            <person name="Lundell T."/>
            <person name="Morin E."/>
            <person name="Murat C."/>
            <person name="Sun H."/>
            <person name="Tunlid A."/>
            <person name="Henrissat B."/>
            <person name="Grigoriev I.V."/>
            <person name="Hibbett D.S."/>
            <person name="Martin F."/>
            <person name="Nordberg H.P."/>
            <person name="Cantor M.N."/>
            <person name="Hua S.X."/>
        </authorList>
    </citation>
    <scope>NUCLEOTIDE SEQUENCE [LARGE SCALE GENOMIC DNA]</scope>
    <source>
        <strain evidence="9 10">LaAM-08-1</strain>
    </source>
</reference>
<evidence type="ECO:0000259" key="8">
    <source>
        <dbReference type="PROSITE" id="PS50157"/>
    </source>
</evidence>
<dbReference type="GO" id="GO:0008270">
    <property type="term" value="F:zinc ion binding"/>
    <property type="evidence" value="ECO:0007669"/>
    <property type="project" value="UniProtKB-KW"/>
</dbReference>
<gene>
    <name evidence="9" type="ORF">K443DRAFT_131655</name>
</gene>
<proteinExistence type="predicted"/>
<dbReference type="PROSITE" id="PS00028">
    <property type="entry name" value="ZINC_FINGER_C2H2_1"/>
    <property type="match status" value="2"/>
</dbReference>
<dbReference type="SMART" id="SM00355">
    <property type="entry name" value="ZnF_C2H2"/>
    <property type="match status" value="6"/>
</dbReference>
<evidence type="ECO:0000256" key="6">
    <source>
        <dbReference type="SAM" id="MobiDB-lite"/>
    </source>
</evidence>
<feature type="region of interest" description="Disordered" evidence="6">
    <location>
        <begin position="465"/>
        <end position="492"/>
    </location>
</feature>
<keyword evidence="4" id="KW-0862">Zinc</keyword>
<dbReference type="GO" id="GO:0043565">
    <property type="term" value="F:sequence-specific DNA binding"/>
    <property type="evidence" value="ECO:0007669"/>
    <property type="project" value="TreeGrafter"/>
</dbReference>
<dbReference type="SUPFAM" id="SSF57850">
    <property type="entry name" value="RING/U-box"/>
    <property type="match status" value="1"/>
</dbReference>
<feature type="compositionally biased region" description="Polar residues" evidence="6">
    <location>
        <begin position="699"/>
        <end position="713"/>
    </location>
</feature>